<dbReference type="Proteomes" id="UP000581206">
    <property type="component" value="Unassembled WGS sequence"/>
</dbReference>
<dbReference type="AlphaFoldDB" id="A0A7X6QYC8"/>
<keyword evidence="3" id="KW-1185">Reference proteome</keyword>
<feature type="transmembrane region" description="Helical" evidence="1">
    <location>
        <begin position="197"/>
        <end position="216"/>
    </location>
</feature>
<name>A0A7X6QYC8_9CELL</name>
<evidence type="ECO:0000313" key="2">
    <source>
        <dbReference type="EMBL" id="NKY22015.1"/>
    </source>
</evidence>
<evidence type="ECO:0000313" key="3">
    <source>
        <dbReference type="Proteomes" id="UP000581206"/>
    </source>
</evidence>
<dbReference type="Pfam" id="PF06912">
    <property type="entry name" value="DUF1275"/>
    <property type="match status" value="1"/>
</dbReference>
<protein>
    <submittedName>
        <fullName evidence="2">DUF1275 domain-containing protein</fullName>
    </submittedName>
</protein>
<reference evidence="2 3" key="1">
    <citation type="submission" date="2020-04" db="EMBL/GenBank/DDBJ databases">
        <title>MicrobeNet Type strains.</title>
        <authorList>
            <person name="Nicholson A.C."/>
        </authorList>
    </citation>
    <scope>NUCLEOTIDE SEQUENCE [LARGE SCALE GENOMIC DNA]</scope>
    <source>
        <strain evidence="2 3">ATCC BAA-788</strain>
    </source>
</reference>
<keyword evidence="1" id="KW-1133">Transmembrane helix</keyword>
<dbReference type="RefSeq" id="WP_168629132.1">
    <property type="nucleotide sequence ID" value="NZ_BONL01000034.1"/>
</dbReference>
<keyword evidence="1" id="KW-0812">Transmembrane</keyword>
<comment type="caution">
    <text evidence="2">The sequence shown here is derived from an EMBL/GenBank/DDBJ whole genome shotgun (WGS) entry which is preliminary data.</text>
</comment>
<dbReference type="PANTHER" id="PTHR37314:SF4">
    <property type="entry name" value="UPF0700 TRANSMEMBRANE PROTEIN YOAK"/>
    <property type="match status" value="1"/>
</dbReference>
<proteinExistence type="predicted"/>
<feature type="transmembrane region" description="Helical" evidence="1">
    <location>
        <begin position="61"/>
        <end position="80"/>
    </location>
</feature>
<feature type="transmembrane region" description="Helical" evidence="1">
    <location>
        <begin position="170"/>
        <end position="191"/>
    </location>
</feature>
<dbReference type="EMBL" id="JAAXOX010000002">
    <property type="protein sequence ID" value="NKY22015.1"/>
    <property type="molecule type" value="Genomic_DNA"/>
</dbReference>
<dbReference type="PANTHER" id="PTHR37314">
    <property type="entry name" value="SLR0142 PROTEIN"/>
    <property type="match status" value="1"/>
</dbReference>
<feature type="transmembrane region" description="Helical" evidence="1">
    <location>
        <begin position="92"/>
        <end position="110"/>
    </location>
</feature>
<gene>
    <name evidence="2" type="ORF">HGA03_04975</name>
</gene>
<accession>A0A7X6QYC8</accession>
<evidence type="ECO:0000256" key="1">
    <source>
        <dbReference type="SAM" id="Phobius"/>
    </source>
</evidence>
<dbReference type="InterPro" id="IPR010699">
    <property type="entry name" value="DUF1275"/>
</dbReference>
<sequence length="229" mass="23872">MKVRTRPEHPATGAALAVVGGYLDAYTYVAHHGVFANAQTGNVVFVAIDVAHGQWAQAARYLPIIGAFVLGLVAAEWLAAHRGLPGLSDPTRIVLGLEIVVMLAVAALPTTAPSPWSTIAVAFAAALQVTTFRLVRETSYSTTMTTGNLRTLVTAAYEWLSGYDPRQRVVAARLSLIVLAFATGAALGALASAPEALGTRATVLAAGILAGVLVAIETHSYRSAELVRA</sequence>
<feature type="transmembrane region" description="Helical" evidence="1">
    <location>
        <begin position="116"/>
        <end position="135"/>
    </location>
</feature>
<organism evidence="2 3">
    <name type="scientific">Cellulomonas denverensis</name>
    <dbReference type="NCBI Taxonomy" id="264297"/>
    <lineage>
        <taxon>Bacteria</taxon>
        <taxon>Bacillati</taxon>
        <taxon>Actinomycetota</taxon>
        <taxon>Actinomycetes</taxon>
        <taxon>Micrococcales</taxon>
        <taxon>Cellulomonadaceae</taxon>
        <taxon>Cellulomonas</taxon>
    </lineage>
</organism>
<keyword evidence="1" id="KW-0472">Membrane</keyword>